<dbReference type="InterPro" id="IPR036047">
    <property type="entry name" value="F-box-like_dom_sf"/>
</dbReference>
<evidence type="ECO:0000313" key="4">
    <source>
        <dbReference type="Proteomes" id="UP000298030"/>
    </source>
</evidence>
<dbReference type="OrthoDB" id="3126281at2759"/>
<dbReference type="Gene3D" id="3.80.10.10">
    <property type="entry name" value="Ribonuclease Inhibitor"/>
    <property type="match status" value="1"/>
</dbReference>
<evidence type="ECO:0000313" key="3">
    <source>
        <dbReference type="EMBL" id="TEB22969.1"/>
    </source>
</evidence>
<organism evidence="3 4">
    <name type="scientific">Coprinellus micaceus</name>
    <name type="common">Glistening ink-cap mushroom</name>
    <name type="synonym">Coprinus micaceus</name>
    <dbReference type="NCBI Taxonomy" id="71717"/>
    <lineage>
        <taxon>Eukaryota</taxon>
        <taxon>Fungi</taxon>
        <taxon>Dikarya</taxon>
        <taxon>Basidiomycota</taxon>
        <taxon>Agaricomycotina</taxon>
        <taxon>Agaricomycetes</taxon>
        <taxon>Agaricomycetidae</taxon>
        <taxon>Agaricales</taxon>
        <taxon>Agaricineae</taxon>
        <taxon>Psathyrellaceae</taxon>
        <taxon>Coprinellus</taxon>
    </lineage>
</organism>
<keyword evidence="4" id="KW-1185">Reference proteome</keyword>
<sequence length="486" mass="54167">MTASSIDDEPKSISPVSFNLEPQPRPAMAQPPYDSSTRNLAFSDLAHIFHTNNPPNPPEAVALQREVDVLAPLVLGLRAQLREAEERFLLCKAALSPTRRLPQEILGQIINFVLDTLKGKERRTSLIQFGQVCHSWNTAAHDPSHWAGETLVLSDRNSLHTAEAIEARFKNAGDFPRTVTLQGDGCICGDPGRRKDWVSCDCDWRAAIASFIHRSTAIPRLVITQLSFRCFANLLESHGGKSIAESGAWLSIQSMDLVLRSFGRTLKPTGFRVFDFFDLPPSLSLLSLNLPPPPANVTTGLVFNPHTLANLTSLSVRCTWDTPDILRTLQHCRNLQSLFLDYDESPQSWNDDIKDAYLPSLRTLDIIMGKASASSRVLPYLVLPALSDLRLFVSLRHDDQELMRRLTQLKVLSPGDPSAPVLHSLTLRSSTVMGLKRKINAEVLLDILSSIPSLQHFTSDSIYFDAQRFVDALRQKNGGRYPRHLV</sequence>
<dbReference type="STRING" id="71717.A0A4Y7SNY4"/>
<accession>A0A4Y7SNY4</accession>
<protein>
    <recommendedName>
        <fullName evidence="2">F-box domain-containing protein</fullName>
    </recommendedName>
</protein>
<dbReference type="InterPro" id="IPR001810">
    <property type="entry name" value="F-box_dom"/>
</dbReference>
<comment type="caution">
    <text evidence="3">The sequence shown here is derived from an EMBL/GenBank/DDBJ whole genome shotgun (WGS) entry which is preliminary data.</text>
</comment>
<name>A0A4Y7SNY4_COPMI</name>
<dbReference type="SUPFAM" id="SSF81383">
    <property type="entry name" value="F-box domain"/>
    <property type="match status" value="1"/>
</dbReference>
<dbReference type="Pfam" id="PF12937">
    <property type="entry name" value="F-box-like"/>
    <property type="match status" value="1"/>
</dbReference>
<dbReference type="InterPro" id="IPR032675">
    <property type="entry name" value="LRR_dom_sf"/>
</dbReference>
<gene>
    <name evidence="3" type="ORF">FA13DRAFT_1461633</name>
</gene>
<dbReference type="AlphaFoldDB" id="A0A4Y7SNY4"/>
<feature type="region of interest" description="Disordered" evidence="1">
    <location>
        <begin position="1"/>
        <end position="34"/>
    </location>
</feature>
<evidence type="ECO:0000256" key="1">
    <source>
        <dbReference type="SAM" id="MobiDB-lite"/>
    </source>
</evidence>
<evidence type="ECO:0000259" key="2">
    <source>
        <dbReference type="Pfam" id="PF12937"/>
    </source>
</evidence>
<dbReference type="EMBL" id="QPFP01000083">
    <property type="protein sequence ID" value="TEB22969.1"/>
    <property type="molecule type" value="Genomic_DNA"/>
</dbReference>
<proteinExistence type="predicted"/>
<dbReference type="SUPFAM" id="SSF52047">
    <property type="entry name" value="RNI-like"/>
    <property type="match status" value="1"/>
</dbReference>
<feature type="domain" description="F-box" evidence="2">
    <location>
        <begin position="100"/>
        <end position="146"/>
    </location>
</feature>
<reference evidence="3 4" key="1">
    <citation type="journal article" date="2019" name="Nat. Ecol. Evol.">
        <title>Megaphylogeny resolves global patterns of mushroom evolution.</title>
        <authorList>
            <person name="Varga T."/>
            <person name="Krizsan K."/>
            <person name="Foldi C."/>
            <person name="Dima B."/>
            <person name="Sanchez-Garcia M."/>
            <person name="Sanchez-Ramirez S."/>
            <person name="Szollosi G.J."/>
            <person name="Szarkandi J.G."/>
            <person name="Papp V."/>
            <person name="Albert L."/>
            <person name="Andreopoulos W."/>
            <person name="Angelini C."/>
            <person name="Antonin V."/>
            <person name="Barry K.W."/>
            <person name="Bougher N.L."/>
            <person name="Buchanan P."/>
            <person name="Buyck B."/>
            <person name="Bense V."/>
            <person name="Catcheside P."/>
            <person name="Chovatia M."/>
            <person name="Cooper J."/>
            <person name="Damon W."/>
            <person name="Desjardin D."/>
            <person name="Finy P."/>
            <person name="Geml J."/>
            <person name="Haridas S."/>
            <person name="Hughes K."/>
            <person name="Justo A."/>
            <person name="Karasinski D."/>
            <person name="Kautmanova I."/>
            <person name="Kiss B."/>
            <person name="Kocsube S."/>
            <person name="Kotiranta H."/>
            <person name="LaButti K.M."/>
            <person name="Lechner B.E."/>
            <person name="Liimatainen K."/>
            <person name="Lipzen A."/>
            <person name="Lukacs Z."/>
            <person name="Mihaltcheva S."/>
            <person name="Morgado L.N."/>
            <person name="Niskanen T."/>
            <person name="Noordeloos M.E."/>
            <person name="Ohm R.A."/>
            <person name="Ortiz-Santana B."/>
            <person name="Ovrebo C."/>
            <person name="Racz N."/>
            <person name="Riley R."/>
            <person name="Savchenko A."/>
            <person name="Shiryaev A."/>
            <person name="Soop K."/>
            <person name="Spirin V."/>
            <person name="Szebenyi C."/>
            <person name="Tomsovsky M."/>
            <person name="Tulloss R.E."/>
            <person name="Uehling J."/>
            <person name="Grigoriev I.V."/>
            <person name="Vagvolgyi C."/>
            <person name="Papp T."/>
            <person name="Martin F.M."/>
            <person name="Miettinen O."/>
            <person name="Hibbett D.S."/>
            <person name="Nagy L.G."/>
        </authorList>
    </citation>
    <scope>NUCLEOTIDE SEQUENCE [LARGE SCALE GENOMIC DNA]</scope>
    <source>
        <strain evidence="3 4">FP101781</strain>
    </source>
</reference>
<dbReference type="Gene3D" id="1.20.1280.50">
    <property type="match status" value="1"/>
</dbReference>
<dbReference type="Proteomes" id="UP000298030">
    <property type="component" value="Unassembled WGS sequence"/>
</dbReference>